<dbReference type="Gene3D" id="1.10.10.60">
    <property type="entry name" value="Homeodomain-like"/>
    <property type="match status" value="1"/>
</dbReference>
<dbReference type="InterPro" id="IPR001647">
    <property type="entry name" value="HTH_TetR"/>
</dbReference>
<dbReference type="GO" id="GO:0003700">
    <property type="term" value="F:DNA-binding transcription factor activity"/>
    <property type="evidence" value="ECO:0007669"/>
    <property type="project" value="TreeGrafter"/>
</dbReference>
<dbReference type="SUPFAM" id="SSF48498">
    <property type="entry name" value="Tetracyclin repressor-like, C-terminal domain"/>
    <property type="match status" value="1"/>
</dbReference>
<dbReference type="GO" id="GO:0000976">
    <property type="term" value="F:transcription cis-regulatory region binding"/>
    <property type="evidence" value="ECO:0007669"/>
    <property type="project" value="TreeGrafter"/>
</dbReference>
<dbReference type="InterPro" id="IPR036271">
    <property type="entry name" value="Tet_transcr_reg_TetR-rel_C_sf"/>
</dbReference>
<keyword evidence="2 4" id="KW-0238">DNA-binding</keyword>
<dbReference type="EMBL" id="CABVHF010000011">
    <property type="protein sequence ID" value="VVM99804.1"/>
    <property type="molecule type" value="Genomic_DNA"/>
</dbReference>
<dbReference type="PRINTS" id="PR00455">
    <property type="entry name" value="HTHTETR"/>
</dbReference>
<dbReference type="InterPro" id="IPR015292">
    <property type="entry name" value="Tscrpt_reg_YbiH_C"/>
</dbReference>
<feature type="domain" description="HTH tetR-type" evidence="5">
    <location>
        <begin position="13"/>
        <end position="73"/>
    </location>
</feature>
<dbReference type="SUPFAM" id="SSF46689">
    <property type="entry name" value="Homeodomain-like"/>
    <property type="match status" value="1"/>
</dbReference>
<dbReference type="PROSITE" id="PS50977">
    <property type="entry name" value="HTH_TETR_2"/>
    <property type="match status" value="1"/>
</dbReference>
<evidence type="ECO:0000256" key="3">
    <source>
        <dbReference type="ARBA" id="ARBA00023163"/>
    </source>
</evidence>
<keyword evidence="3" id="KW-0804">Transcription</keyword>
<gene>
    <name evidence="6" type="ORF">PS631_03289</name>
</gene>
<sequence>MSKSPRAARIDGEVTRARILEAAGALFGTAGFAETTSKAIAAKAEVDLASINYHFGGRDGLYQAVLVEAHRRVLDVTALQHIAESELPASEKLRSLFEQLVPKTMGDANSWHLTVLASEFFAPSSHLQVLMQSEVPIKVSLILGLVAQLTGIPMGNPALLRCLLSVVAPCLMLLIGQRNIPGPIQEISALPREETVEHLYHFALAGLEAAGRRFRAEPG</sequence>
<dbReference type="OrthoDB" id="9151800at2"/>
<evidence type="ECO:0000256" key="4">
    <source>
        <dbReference type="PROSITE-ProRule" id="PRU00335"/>
    </source>
</evidence>
<name>A0A5E6U260_PSEFL</name>
<dbReference type="PANTHER" id="PTHR30055:SF234">
    <property type="entry name" value="HTH-TYPE TRANSCRIPTIONAL REGULATOR BETI"/>
    <property type="match status" value="1"/>
</dbReference>
<dbReference type="Proteomes" id="UP000399692">
    <property type="component" value="Unassembled WGS sequence"/>
</dbReference>
<keyword evidence="1" id="KW-0805">Transcription regulation</keyword>
<evidence type="ECO:0000256" key="2">
    <source>
        <dbReference type="ARBA" id="ARBA00023125"/>
    </source>
</evidence>
<dbReference type="InterPro" id="IPR050109">
    <property type="entry name" value="HTH-type_TetR-like_transc_reg"/>
</dbReference>
<dbReference type="Pfam" id="PF00440">
    <property type="entry name" value="TetR_N"/>
    <property type="match status" value="1"/>
</dbReference>
<dbReference type="Pfam" id="PF09209">
    <property type="entry name" value="CecR_C"/>
    <property type="match status" value="1"/>
</dbReference>
<evidence type="ECO:0000259" key="5">
    <source>
        <dbReference type="PROSITE" id="PS50977"/>
    </source>
</evidence>
<evidence type="ECO:0000313" key="7">
    <source>
        <dbReference type="Proteomes" id="UP000399692"/>
    </source>
</evidence>
<proteinExistence type="predicted"/>
<evidence type="ECO:0000313" key="6">
    <source>
        <dbReference type="EMBL" id="VVM99804.1"/>
    </source>
</evidence>
<reference evidence="6 7" key="1">
    <citation type="submission" date="2019-09" db="EMBL/GenBank/DDBJ databases">
        <authorList>
            <person name="Chandra G."/>
            <person name="Truman W A."/>
        </authorList>
    </citation>
    <scope>NUCLEOTIDE SEQUENCE [LARGE SCALE GENOMIC DNA]</scope>
    <source>
        <strain evidence="6">PS631</strain>
    </source>
</reference>
<feature type="DNA-binding region" description="H-T-H motif" evidence="4">
    <location>
        <begin position="36"/>
        <end position="55"/>
    </location>
</feature>
<accession>A0A5E6U260</accession>
<dbReference type="Gene3D" id="1.10.357.10">
    <property type="entry name" value="Tetracycline Repressor, domain 2"/>
    <property type="match status" value="1"/>
</dbReference>
<dbReference type="RefSeq" id="WP_056791196.1">
    <property type="nucleotide sequence ID" value="NZ_CABVHF010000011.1"/>
</dbReference>
<evidence type="ECO:0000256" key="1">
    <source>
        <dbReference type="ARBA" id="ARBA00023015"/>
    </source>
</evidence>
<organism evidence="6 7">
    <name type="scientific">Pseudomonas fluorescens</name>
    <dbReference type="NCBI Taxonomy" id="294"/>
    <lineage>
        <taxon>Bacteria</taxon>
        <taxon>Pseudomonadati</taxon>
        <taxon>Pseudomonadota</taxon>
        <taxon>Gammaproteobacteria</taxon>
        <taxon>Pseudomonadales</taxon>
        <taxon>Pseudomonadaceae</taxon>
        <taxon>Pseudomonas</taxon>
    </lineage>
</organism>
<dbReference type="PANTHER" id="PTHR30055">
    <property type="entry name" value="HTH-TYPE TRANSCRIPTIONAL REGULATOR RUTR"/>
    <property type="match status" value="1"/>
</dbReference>
<protein>
    <recommendedName>
        <fullName evidence="5">HTH tetR-type domain-containing protein</fullName>
    </recommendedName>
</protein>
<dbReference type="AlphaFoldDB" id="A0A5E6U260"/>
<dbReference type="InterPro" id="IPR009057">
    <property type="entry name" value="Homeodomain-like_sf"/>
</dbReference>